<gene>
    <name evidence="1" type="ORF">AAC691_18495</name>
</gene>
<organism evidence="1 2">
    <name type="scientific">Nguyenibacter vanlangensis</name>
    <dbReference type="NCBI Taxonomy" id="1216886"/>
    <lineage>
        <taxon>Bacteria</taxon>
        <taxon>Pseudomonadati</taxon>
        <taxon>Pseudomonadota</taxon>
        <taxon>Alphaproteobacteria</taxon>
        <taxon>Acetobacterales</taxon>
        <taxon>Acetobacteraceae</taxon>
        <taxon>Nguyenibacter</taxon>
    </lineage>
</organism>
<dbReference type="Proteomes" id="UP001449795">
    <property type="component" value="Chromosome"/>
</dbReference>
<sequence length="46" mass="5468">MPFHALAQRFDRHGVPLRQGVERPGPEWVEVGRFGLVKWFDIIIFY</sequence>
<evidence type="ECO:0000313" key="1">
    <source>
        <dbReference type="EMBL" id="XAE42228.1"/>
    </source>
</evidence>
<reference evidence="1 2" key="1">
    <citation type="submission" date="2024-04" db="EMBL/GenBank/DDBJ databases">
        <title>Complete genome sequence of Nguyenibacter vanlangesis HBCM-1154, a strain capable of nitrogen fixation, IAA production, and phosphorus solubilization isolated from sugarcane soil.</title>
        <authorList>
            <person name="MY HANH P."/>
        </authorList>
    </citation>
    <scope>NUCLEOTIDE SEQUENCE [LARGE SCALE GENOMIC DNA]</scope>
    <source>
        <strain evidence="1 2">HBCM 1154</strain>
    </source>
</reference>
<accession>A0ABZ3D398</accession>
<keyword evidence="2" id="KW-1185">Reference proteome</keyword>
<name>A0ABZ3D398_9PROT</name>
<dbReference type="RefSeq" id="WP_342628018.1">
    <property type="nucleotide sequence ID" value="NZ_CP152276.1"/>
</dbReference>
<protein>
    <submittedName>
        <fullName evidence="1">Uncharacterized protein</fullName>
    </submittedName>
</protein>
<proteinExistence type="predicted"/>
<evidence type="ECO:0000313" key="2">
    <source>
        <dbReference type="Proteomes" id="UP001449795"/>
    </source>
</evidence>
<dbReference type="EMBL" id="CP152276">
    <property type="protein sequence ID" value="XAE42228.1"/>
    <property type="molecule type" value="Genomic_DNA"/>
</dbReference>